<organism evidence="2 3">
    <name type="scientific">Bacillus pseudomycoides</name>
    <dbReference type="NCBI Taxonomy" id="64104"/>
    <lineage>
        <taxon>Bacteria</taxon>
        <taxon>Bacillati</taxon>
        <taxon>Bacillota</taxon>
        <taxon>Bacilli</taxon>
        <taxon>Bacillales</taxon>
        <taxon>Bacillaceae</taxon>
        <taxon>Bacillus</taxon>
        <taxon>Bacillus cereus group</taxon>
    </lineage>
</organism>
<evidence type="ECO:0000313" key="3">
    <source>
        <dbReference type="Proteomes" id="UP000219775"/>
    </source>
</evidence>
<evidence type="ECO:0000256" key="1">
    <source>
        <dbReference type="SAM" id="MobiDB-lite"/>
    </source>
</evidence>
<sequence>MGYIDACRQIHETQSYLGNMILSKLYKYEEAADVSNINDLYKFTKRCLETFPEDAEMKQIKPWVDLAFEQTIKRLERKHGKRKLYGTTKKTNERPSLSVVR</sequence>
<reference evidence="2 3" key="1">
    <citation type="submission" date="2017-09" db="EMBL/GenBank/DDBJ databases">
        <title>Large-scale bioinformatics analysis of Bacillus genomes uncovers conserved roles of natural products in bacterial physiology.</title>
        <authorList>
            <consortium name="Agbiome Team Llc"/>
            <person name="Bleich R.M."/>
            <person name="Grubbs K.J."/>
            <person name="Santa Maria K.C."/>
            <person name="Allen S.E."/>
            <person name="Farag S."/>
            <person name="Shank E.A."/>
            <person name="Bowers A."/>
        </authorList>
    </citation>
    <scope>NUCLEOTIDE SEQUENCE [LARGE SCALE GENOMIC DNA]</scope>
    <source>
        <strain evidence="2 3">AFS009893</strain>
    </source>
</reference>
<dbReference type="EMBL" id="NUDP01000117">
    <property type="protein sequence ID" value="PEM65326.1"/>
    <property type="molecule type" value="Genomic_DNA"/>
</dbReference>
<feature type="region of interest" description="Disordered" evidence="1">
    <location>
        <begin position="79"/>
        <end position="101"/>
    </location>
</feature>
<proteinExistence type="predicted"/>
<name>A0A2A8BYI5_9BACI</name>
<evidence type="ECO:0000313" key="2">
    <source>
        <dbReference type="EMBL" id="PEM65326.1"/>
    </source>
</evidence>
<accession>A0A2A8BYI5</accession>
<comment type="caution">
    <text evidence="2">The sequence shown here is derived from an EMBL/GenBank/DDBJ whole genome shotgun (WGS) entry which is preliminary data.</text>
</comment>
<dbReference type="AlphaFoldDB" id="A0A2A8BYI5"/>
<protein>
    <submittedName>
        <fullName evidence="2">Uncharacterized protein</fullName>
    </submittedName>
</protein>
<dbReference type="Proteomes" id="UP000219775">
    <property type="component" value="Unassembled WGS sequence"/>
</dbReference>
<dbReference type="RefSeq" id="WP_098129093.1">
    <property type="nucleotide sequence ID" value="NZ_NUDP01000117.1"/>
</dbReference>
<gene>
    <name evidence="2" type="ORF">CN613_25625</name>
</gene>